<evidence type="ECO:0000313" key="6">
    <source>
        <dbReference type="Proteomes" id="UP000061704"/>
    </source>
</evidence>
<dbReference type="CDD" id="cd02440">
    <property type="entry name" value="AdoMet_MTases"/>
    <property type="match status" value="1"/>
</dbReference>
<reference evidence="5 6" key="1">
    <citation type="journal article" date="2011" name="Genome Biol. Evol.">
        <title>Reductive evolution of bacterial genome in insect gut environment.</title>
        <authorList>
            <person name="Nikoh N."/>
            <person name="Hosokawa T."/>
            <person name="Ohshima K."/>
            <person name="Hattori M."/>
            <person name="Fukatsu T."/>
        </authorList>
    </citation>
    <scope>NUCLEOTIDE SEQUENCE [LARGE SCALE GENOMIC DNA]</scope>
    <source>
        <strain evidence="5 6">Mpkobe</strain>
    </source>
</reference>
<proteinExistence type="predicted"/>
<dbReference type="InterPro" id="IPR004556">
    <property type="entry name" value="HemK-like"/>
</dbReference>
<keyword evidence="1 5" id="KW-0489">Methyltransferase</keyword>
<dbReference type="GO" id="GO:0003676">
    <property type="term" value="F:nucleic acid binding"/>
    <property type="evidence" value="ECO:0007669"/>
    <property type="project" value="InterPro"/>
</dbReference>
<dbReference type="AlphaFoldDB" id="C5WCB1"/>
<dbReference type="GO" id="GO:0005829">
    <property type="term" value="C:cytosol"/>
    <property type="evidence" value="ECO:0007669"/>
    <property type="project" value="TreeGrafter"/>
</dbReference>
<protein>
    <submittedName>
        <fullName evidence="5">N5-glutamine methyltransferase</fullName>
    </submittedName>
</protein>
<dbReference type="NCBIfam" id="TIGR00536">
    <property type="entry name" value="hemK_fam"/>
    <property type="match status" value="1"/>
</dbReference>
<dbReference type="RefSeq" id="WP_269446732.1">
    <property type="nucleotide sequence ID" value="NZ_AP010872.1"/>
</dbReference>
<dbReference type="InterPro" id="IPR007848">
    <property type="entry name" value="Small_mtfrase_dom"/>
</dbReference>
<keyword evidence="2 5" id="KW-0808">Transferase</keyword>
<dbReference type="EMBL" id="AP010872">
    <property type="protein sequence ID" value="BAH82967.1"/>
    <property type="molecule type" value="Genomic_DNA"/>
</dbReference>
<dbReference type="PANTHER" id="PTHR47806:SF1">
    <property type="entry name" value="RIBOSOMAL PROTEIN UL3 GLUTAMINE METHYLTRANSFERASE"/>
    <property type="match status" value="1"/>
</dbReference>
<dbReference type="Pfam" id="PF05175">
    <property type="entry name" value="MTS"/>
    <property type="match status" value="1"/>
</dbReference>
<dbReference type="FunFam" id="1.10.8.10:FF:000022">
    <property type="entry name" value="50S ribosomal protein L3 glutamine methyltransferase"/>
    <property type="match status" value="1"/>
</dbReference>
<evidence type="ECO:0000256" key="3">
    <source>
        <dbReference type="ARBA" id="ARBA00022691"/>
    </source>
</evidence>
<dbReference type="FunFam" id="3.40.50.150:FF:000042">
    <property type="entry name" value="50S ribosomal protein L3 glutamine methyltransferase"/>
    <property type="match status" value="1"/>
</dbReference>
<keyword evidence="6" id="KW-1185">Reference proteome</keyword>
<dbReference type="PIRSF" id="PIRSF037167">
    <property type="entry name" value="Mtase_YfcB_prd"/>
    <property type="match status" value="1"/>
</dbReference>
<dbReference type="STRING" id="476281.ICMP_101"/>
<evidence type="ECO:0000256" key="1">
    <source>
        <dbReference type="ARBA" id="ARBA00022603"/>
    </source>
</evidence>
<sequence>MKNPLLSEIQKDLHTIQDMLRWTVSYFSSNNIYYGHGTDNPWDEALQLILPTIYLPIDIPIEIRKANLTVSERQQIVKLAVRRVIERIPVAYITNKSWFCGYEFYVDERVLIPRSPIAELIENRFLGLISYNPQNILDMCTGSGCIAISCANFFPEATIDAVDISQDALNVARQNVIAHSLLHRIKLIRSNLFQELPLTNKYDLVIANPPYVDVEELKHLPKEYSYEPAIGFIAGSQGLEVVIQIINSVSAYLSENGILVCEVGNNMMNLIKRYPQLPFNWLALNNGGEGIFMLNRKQIANFIKYL</sequence>
<evidence type="ECO:0000259" key="4">
    <source>
        <dbReference type="Pfam" id="PF05175"/>
    </source>
</evidence>
<evidence type="ECO:0000313" key="5">
    <source>
        <dbReference type="EMBL" id="BAH82967.1"/>
    </source>
</evidence>
<feature type="domain" description="Methyltransferase small" evidence="4">
    <location>
        <begin position="134"/>
        <end position="214"/>
    </location>
</feature>
<dbReference type="Gene3D" id="3.40.50.150">
    <property type="entry name" value="Vaccinia Virus protein VP39"/>
    <property type="match status" value="1"/>
</dbReference>
<accession>C5WCB1</accession>
<dbReference type="PROSITE" id="PS00092">
    <property type="entry name" value="N6_MTASE"/>
    <property type="match status" value="1"/>
</dbReference>
<dbReference type="NCBIfam" id="TIGR03533">
    <property type="entry name" value="L3_gln_methyl"/>
    <property type="match status" value="1"/>
</dbReference>
<dbReference type="InterPro" id="IPR002052">
    <property type="entry name" value="DNA_methylase_N6_adenine_CS"/>
</dbReference>
<evidence type="ECO:0000256" key="2">
    <source>
        <dbReference type="ARBA" id="ARBA00022679"/>
    </source>
</evidence>
<dbReference type="KEGG" id="icp:ICMP_101"/>
<dbReference type="PANTHER" id="PTHR47806">
    <property type="entry name" value="50S RIBOSOMAL PROTEIN L3 GLUTAMINE METHYLTRANSFERASE"/>
    <property type="match status" value="1"/>
</dbReference>
<dbReference type="HOGENOM" id="CLU_018398_5_1_6"/>
<dbReference type="SUPFAM" id="SSF53335">
    <property type="entry name" value="S-adenosyl-L-methionine-dependent methyltransferases"/>
    <property type="match status" value="1"/>
</dbReference>
<organism evidence="5 6">
    <name type="scientific">Candidatus Ishikawaella capsulata Mpkobe</name>
    <dbReference type="NCBI Taxonomy" id="476281"/>
    <lineage>
        <taxon>Bacteria</taxon>
        <taxon>Pseudomonadati</taxon>
        <taxon>Pseudomonadota</taxon>
        <taxon>Gammaproteobacteria</taxon>
        <taxon>Enterobacterales</taxon>
        <taxon>Enterobacteriaceae</taxon>
        <taxon>Candidatus Ishikawella</taxon>
    </lineage>
</organism>
<gene>
    <name evidence="5" type="primary">prmB</name>
    <name evidence="5" type="ORF">ICMP_101</name>
</gene>
<dbReference type="GO" id="GO:0036009">
    <property type="term" value="F:protein-glutamine N-methyltransferase activity"/>
    <property type="evidence" value="ECO:0007669"/>
    <property type="project" value="InterPro"/>
</dbReference>
<dbReference type="Proteomes" id="UP000061704">
    <property type="component" value="Chromosome"/>
</dbReference>
<dbReference type="InterPro" id="IPR029063">
    <property type="entry name" value="SAM-dependent_MTases_sf"/>
</dbReference>
<dbReference type="InterPro" id="IPR017127">
    <property type="entry name" value="Ribosome_uL3_MTase"/>
</dbReference>
<dbReference type="Gene3D" id="1.10.8.10">
    <property type="entry name" value="DNA helicase RuvA subunit, C-terminal domain"/>
    <property type="match status" value="1"/>
</dbReference>
<dbReference type="GO" id="GO:0032259">
    <property type="term" value="P:methylation"/>
    <property type="evidence" value="ECO:0007669"/>
    <property type="project" value="UniProtKB-KW"/>
</dbReference>
<name>C5WCB1_9ENTR</name>
<keyword evidence="3" id="KW-0949">S-adenosyl-L-methionine</keyword>